<reference evidence="3 4" key="1">
    <citation type="submission" date="2017-11" db="EMBL/GenBank/DDBJ databases">
        <title>Revised Sequence and Annotation of the Rhodobaca barguzinensis strain alga05 Genome.</title>
        <authorList>
            <person name="Kopejtka K."/>
            <person name="Tomasch J.M."/>
            <person name="Bunk B."/>
            <person name="Koblizek M."/>
        </authorList>
    </citation>
    <scope>NUCLEOTIDE SEQUENCE [LARGE SCALE GENOMIC DNA]</scope>
    <source>
        <strain evidence="4">alga05</strain>
    </source>
</reference>
<dbReference type="Proteomes" id="UP000228948">
    <property type="component" value="Chromosome"/>
</dbReference>
<dbReference type="KEGG" id="rbg:BG454_17150"/>
<dbReference type="InterPro" id="IPR003010">
    <property type="entry name" value="C-N_Hydrolase"/>
</dbReference>
<evidence type="ECO:0000259" key="2">
    <source>
        <dbReference type="PROSITE" id="PS50263"/>
    </source>
</evidence>
<sequence>MKVGIAQFASDPDDLDANFELHKDWITQARREGVEFLLLPELSLTGHYGALRLLDFAMPRTDPRLIALSQLAGDMIICPGFIEEGPAAQFYNTTAVLRAGELVTLHRKINLPNYGKLDEGKHYASGRFVDTWAIDEQWQLGLLICADAWNPALVHLACLHGATLLACPVSSGIEAVGEEFDNPAGWARTMKFYSVMYGLPSMMANRTGREGDLTFWGGSRIIDPFGKLLALAGSEPELITATLTYDTLRRARYALPTVRDSNIALIHRETTRLIDSLGVPDVVRRP</sequence>
<dbReference type="InterPro" id="IPR036526">
    <property type="entry name" value="C-N_Hydrolase_sf"/>
</dbReference>
<evidence type="ECO:0000256" key="1">
    <source>
        <dbReference type="ARBA" id="ARBA00022801"/>
    </source>
</evidence>
<protein>
    <submittedName>
        <fullName evidence="3">Nitrilase</fullName>
    </submittedName>
</protein>
<dbReference type="PANTHER" id="PTHR43674">
    <property type="entry name" value="NITRILASE C965.09-RELATED"/>
    <property type="match status" value="1"/>
</dbReference>
<keyword evidence="4" id="KW-1185">Reference proteome</keyword>
<dbReference type="Gene3D" id="3.60.110.10">
    <property type="entry name" value="Carbon-nitrogen hydrolase"/>
    <property type="match status" value="1"/>
</dbReference>
<dbReference type="EMBL" id="CP024899">
    <property type="protein sequence ID" value="ATX67325.1"/>
    <property type="molecule type" value="Genomic_DNA"/>
</dbReference>
<evidence type="ECO:0000313" key="3">
    <source>
        <dbReference type="EMBL" id="ATX67325.1"/>
    </source>
</evidence>
<dbReference type="GO" id="GO:0033388">
    <property type="term" value="P:putrescine biosynthetic process from arginine"/>
    <property type="evidence" value="ECO:0007669"/>
    <property type="project" value="TreeGrafter"/>
</dbReference>
<dbReference type="SUPFAM" id="SSF56317">
    <property type="entry name" value="Carbon-nitrogen hydrolase"/>
    <property type="match status" value="1"/>
</dbReference>
<evidence type="ECO:0000313" key="4">
    <source>
        <dbReference type="Proteomes" id="UP000228948"/>
    </source>
</evidence>
<feature type="domain" description="CN hydrolase" evidence="2">
    <location>
        <begin position="1"/>
        <end position="245"/>
    </location>
</feature>
<dbReference type="PANTHER" id="PTHR43674:SF2">
    <property type="entry name" value="BETA-UREIDOPROPIONASE"/>
    <property type="match status" value="1"/>
</dbReference>
<dbReference type="AlphaFoldDB" id="A0A2K8KHS9"/>
<dbReference type="CDD" id="cd07586">
    <property type="entry name" value="nitrilase_8"/>
    <property type="match status" value="1"/>
</dbReference>
<keyword evidence="1" id="KW-0378">Hydrolase</keyword>
<dbReference type="RefSeq" id="WP_071481760.1">
    <property type="nucleotide sequence ID" value="NZ_CP024899.1"/>
</dbReference>
<organism evidence="3 4">
    <name type="scientific">Roseinatronobacter bogoriensis subsp. barguzinensis</name>
    <dbReference type="NCBI Taxonomy" id="441209"/>
    <lineage>
        <taxon>Bacteria</taxon>
        <taxon>Pseudomonadati</taxon>
        <taxon>Pseudomonadota</taxon>
        <taxon>Alphaproteobacteria</taxon>
        <taxon>Rhodobacterales</taxon>
        <taxon>Paracoccaceae</taxon>
        <taxon>Roseinatronobacter</taxon>
    </lineage>
</organism>
<dbReference type="Pfam" id="PF00795">
    <property type="entry name" value="CN_hydrolase"/>
    <property type="match status" value="1"/>
</dbReference>
<accession>A0A2K8KHS9</accession>
<dbReference type="GO" id="GO:0050126">
    <property type="term" value="F:N-carbamoylputrescine amidase activity"/>
    <property type="evidence" value="ECO:0007669"/>
    <property type="project" value="TreeGrafter"/>
</dbReference>
<dbReference type="InterPro" id="IPR050345">
    <property type="entry name" value="Aliph_Amidase/BUP"/>
</dbReference>
<dbReference type="PROSITE" id="PS50263">
    <property type="entry name" value="CN_HYDROLASE"/>
    <property type="match status" value="1"/>
</dbReference>
<dbReference type="OrthoDB" id="9811121at2"/>
<dbReference type="STRING" id="441209.GCA_001870665_03215"/>
<gene>
    <name evidence="3" type="ORF">BG454_17150</name>
</gene>
<proteinExistence type="predicted"/>
<name>A0A2K8KHS9_9RHOB</name>